<keyword evidence="2" id="KW-1185">Reference proteome</keyword>
<sequence length="210" mass="23581">MNGTGLIAHGYRTELSGGAQTLMFDRVRTYLCFGVEYSKPIDKGVSGSGKTSVDTELQRRGYHVLHGDRELAYKGDPLTGRPLDFSTLDPSSLDMAFRHNHHLWDVEKVKSLLAYKGHRLSFFCGGSRNFHRFINFFDEVFVLDLDVDTLKGRLSERPQDEFGGKPVNGRHRMTPRIFEISIACDADLPLISAPIHTSSQVYSDTLVATQ</sequence>
<dbReference type="EMBL" id="FMAC01000021">
    <property type="protein sequence ID" value="SCB39852.1"/>
    <property type="molecule type" value="Genomic_DNA"/>
</dbReference>
<organism evidence="1 2">
    <name type="scientific">Rhizobium hainanense</name>
    <dbReference type="NCBI Taxonomy" id="52131"/>
    <lineage>
        <taxon>Bacteria</taxon>
        <taxon>Pseudomonadati</taxon>
        <taxon>Pseudomonadota</taxon>
        <taxon>Alphaproteobacteria</taxon>
        <taxon>Hyphomicrobiales</taxon>
        <taxon>Rhizobiaceae</taxon>
        <taxon>Rhizobium/Agrobacterium group</taxon>
        <taxon>Rhizobium</taxon>
    </lineage>
</organism>
<dbReference type="AlphaFoldDB" id="A0A1C3WIG0"/>
<proteinExistence type="predicted"/>
<evidence type="ECO:0000313" key="2">
    <source>
        <dbReference type="Proteomes" id="UP000186228"/>
    </source>
</evidence>
<dbReference type="InterPro" id="IPR027417">
    <property type="entry name" value="P-loop_NTPase"/>
</dbReference>
<reference evidence="2" key="1">
    <citation type="submission" date="2016-08" db="EMBL/GenBank/DDBJ databases">
        <authorList>
            <person name="Varghese N."/>
            <person name="Submissions Spin"/>
        </authorList>
    </citation>
    <scope>NUCLEOTIDE SEQUENCE [LARGE SCALE GENOMIC DNA]</scope>
    <source>
        <strain evidence="2">CCBAU 57015</strain>
    </source>
</reference>
<name>A0A1C3WIG0_9HYPH</name>
<accession>A0A1C3WIG0</accession>
<dbReference type="STRING" id="52131.GA0061100_1214"/>
<evidence type="ECO:0000313" key="1">
    <source>
        <dbReference type="EMBL" id="SCB39852.1"/>
    </source>
</evidence>
<gene>
    <name evidence="1" type="ORF">GA0061100_1214</name>
</gene>
<protein>
    <submittedName>
        <fullName evidence="1">Uncharacterized protein</fullName>
    </submittedName>
</protein>
<dbReference type="Proteomes" id="UP000186228">
    <property type="component" value="Unassembled WGS sequence"/>
</dbReference>
<dbReference type="SUPFAM" id="SSF52540">
    <property type="entry name" value="P-loop containing nucleoside triphosphate hydrolases"/>
    <property type="match status" value="1"/>
</dbReference>